<dbReference type="EMBL" id="LAZR01005183">
    <property type="protein sequence ID" value="KKN02109.1"/>
    <property type="molecule type" value="Genomic_DNA"/>
</dbReference>
<accession>A0A0F9M8Q5</accession>
<gene>
    <name evidence="1" type="ORF">LCGC14_1121120</name>
</gene>
<name>A0A0F9M8Q5_9ZZZZ</name>
<sequence length="194" mass="21627">MSRCLSCGGPDNFHEPHCQQERDSLRAENARLQAALEDARMLCMNDHAYDNETSQVFEAVQVINRALADPPAQEARKTVLVEALQALEWARPFDQWGHKDVCIRCGSWKELGRHQEGCPTAQALADVSPAAAALLAQGAKLERLGEGYARLLNAYKWSNKRDREKLIHEAELLLTDLKWGTAPIARAAPGEEKE</sequence>
<reference evidence="1" key="1">
    <citation type="journal article" date="2015" name="Nature">
        <title>Complex archaea that bridge the gap between prokaryotes and eukaryotes.</title>
        <authorList>
            <person name="Spang A."/>
            <person name="Saw J.H."/>
            <person name="Jorgensen S.L."/>
            <person name="Zaremba-Niedzwiedzka K."/>
            <person name="Martijn J."/>
            <person name="Lind A.E."/>
            <person name="van Eijk R."/>
            <person name="Schleper C."/>
            <person name="Guy L."/>
            <person name="Ettema T.J."/>
        </authorList>
    </citation>
    <scope>NUCLEOTIDE SEQUENCE</scope>
</reference>
<protein>
    <submittedName>
        <fullName evidence="1">Uncharacterized protein</fullName>
    </submittedName>
</protein>
<comment type="caution">
    <text evidence="1">The sequence shown here is derived from an EMBL/GenBank/DDBJ whole genome shotgun (WGS) entry which is preliminary data.</text>
</comment>
<organism evidence="1">
    <name type="scientific">marine sediment metagenome</name>
    <dbReference type="NCBI Taxonomy" id="412755"/>
    <lineage>
        <taxon>unclassified sequences</taxon>
        <taxon>metagenomes</taxon>
        <taxon>ecological metagenomes</taxon>
    </lineage>
</organism>
<dbReference type="AlphaFoldDB" id="A0A0F9M8Q5"/>
<proteinExistence type="predicted"/>
<evidence type="ECO:0000313" key="1">
    <source>
        <dbReference type="EMBL" id="KKN02109.1"/>
    </source>
</evidence>